<dbReference type="PANTHER" id="PTHR10183">
    <property type="entry name" value="CALPAIN"/>
    <property type="match status" value="1"/>
</dbReference>
<dbReference type="InterPro" id="IPR038765">
    <property type="entry name" value="Papain-like_cys_pep_sf"/>
</dbReference>
<feature type="active site" evidence="5">
    <location>
        <position position="417"/>
    </location>
</feature>
<accession>A0A812HLI6</accession>
<dbReference type="InterPro" id="IPR022684">
    <property type="entry name" value="Calpain_cysteine_protease"/>
</dbReference>
<evidence type="ECO:0000256" key="5">
    <source>
        <dbReference type="PIRSR" id="PIRSR622684-1"/>
    </source>
</evidence>
<evidence type="ECO:0000259" key="8">
    <source>
        <dbReference type="PROSITE" id="PS50203"/>
    </source>
</evidence>
<proteinExistence type="inferred from homology"/>
<feature type="region of interest" description="Disordered" evidence="7">
    <location>
        <begin position="86"/>
        <end position="144"/>
    </location>
</feature>
<evidence type="ECO:0000256" key="3">
    <source>
        <dbReference type="ARBA" id="ARBA00022801"/>
    </source>
</evidence>
<keyword evidence="4" id="KW-0788">Thiol protease</keyword>
<evidence type="ECO:0000256" key="6">
    <source>
        <dbReference type="PROSITE-ProRule" id="PRU00239"/>
    </source>
</evidence>
<sequence>MAAGLPPSLPGDMSPFHPPMLLGRSLSHAIAASPMVPHGAPSSPSGLVHSTSHLMNLQSLVPSISHSQTSMFQPANFQFTFNAPEQVKSASPDIRPQQTEPLTPQATPTLSTTSGQAAAPSAPSAHCGLPHEGATPSQPSVRMRDAQHPALGVCQEPMSCDTQLMQCISACRRDVEAKAAERRAQGQKYVDPDFPADSRALWVNGISPSESLSSVMVSSWCRSEPSKPPGDPSESGVITPGVLGSFYLQGALAMMRSVGKDPNELIVHRDAEAGIYGVRFYKDGRWIYEILDDLLPVPEQGRALSSSCGGQEWPALIEKAYAKMHGCYEAAVAGAEEDAMEDLLGVGAGRFAVSDFPIWAELWQHLRSKRKRGFVLAAIRRREAAGEVLTSGLLSGCAYPVVALEVVNGHALVALENPWFQGRWNGRWGPDCPERGQLQLPGCQPFWMSIQDFCQHFTDIVQARLVPASWQSAMVAMSEERPSYPLVSVSSPTQAVFILSQIDHLRSKRRAVPLGLRVYRCRIVAPPQHATGVKQNVSNPFKPLELVAERPISQARSVMVEVPKLEPNCLYVASILFPPNASPTSPDLAVLRVLTASSMRFRELSLPESAYFLQAEEAAASRPLFAVDTDSFSSQ</sequence>
<dbReference type="PROSITE" id="PS50203">
    <property type="entry name" value="CALPAIN_CAT"/>
    <property type="match status" value="1"/>
</dbReference>
<dbReference type="PANTHER" id="PTHR10183:SF379">
    <property type="entry name" value="CALPAIN-5"/>
    <property type="match status" value="1"/>
</dbReference>
<organism evidence="9 10">
    <name type="scientific">Symbiodinium natans</name>
    <dbReference type="NCBI Taxonomy" id="878477"/>
    <lineage>
        <taxon>Eukaryota</taxon>
        <taxon>Sar</taxon>
        <taxon>Alveolata</taxon>
        <taxon>Dinophyceae</taxon>
        <taxon>Suessiales</taxon>
        <taxon>Symbiodiniaceae</taxon>
        <taxon>Symbiodinium</taxon>
    </lineage>
</organism>
<keyword evidence="10" id="KW-1185">Reference proteome</keyword>
<keyword evidence="2" id="KW-0645">Protease</keyword>
<dbReference type="Proteomes" id="UP000604046">
    <property type="component" value="Unassembled WGS sequence"/>
</dbReference>
<comment type="similarity">
    <text evidence="1">Belongs to the peptidase C2 family.</text>
</comment>
<reference evidence="9" key="1">
    <citation type="submission" date="2021-02" db="EMBL/GenBank/DDBJ databases">
        <authorList>
            <person name="Dougan E. K."/>
            <person name="Rhodes N."/>
            <person name="Thang M."/>
            <person name="Chan C."/>
        </authorList>
    </citation>
    <scope>NUCLEOTIDE SEQUENCE</scope>
</reference>
<keyword evidence="3" id="KW-0378">Hydrolase</keyword>
<dbReference type="PRINTS" id="PR00704">
    <property type="entry name" value="CALPAIN"/>
</dbReference>
<dbReference type="GO" id="GO:0006508">
    <property type="term" value="P:proteolysis"/>
    <property type="evidence" value="ECO:0007669"/>
    <property type="project" value="UniProtKB-KW"/>
</dbReference>
<feature type="compositionally biased region" description="Polar residues" evidence="7">
    <location>
        <begin position="96"/>
        <end position="116"/>
    </location>
</feature>
<evidence type="ECO:0000256" key="7">
    <source>
        <dbReference type="SAM" id="MobiDB-lite"/>
    </source>
</evidence>
<evidence type="ECO:0000256" key="2">
    <source>
        <dbReference type="ARBA" id="ARBA00022670"/>
    </source>
</evidence>
<feature type="non-terminal residue" evidence="9">
    <location>
        <position position="635"/>
    </location>
</feature>
<dbReference type="AlphaFoldDB" id="A0A812HLI6"/>
<dbReference type="OrthoDB" id="407700at2759"/>
<gene>
    <name evidence="9" type="primary">DEK1</name>
    <name evidence="9" type="ORF">SNAT2548_LOCUS1682</name>
</gene>
<feature type="domain" description="Calpain catalytic" evidence="8">
    <location>
        <begin position="188"/>
        <end position="466"/>
    </location>
</feature>
<evidence type="ECO:0000256" key="1">
    <source>
        <dbReference type="ARBA" id="ARBA00007623"/>
    </source>
</evidence>
<comment type="caution">
    <text evidence="9">The sequence shown here is derived from an EMBL/GenBank/DDBJ whole genome shotgun (WGS) entry which is preliminary data.</text>
</comment>
<dbReference type="SUPFAM" id="SSF54001">
    <property type="entry name" value="Cysteine proteinases"/>
    <property type="match status" value="1"/>
</dbReference>
<evidence type="ECO:0000256" key="4">
    <source>
        <dbReference type="ARBA" id="ARBA00022807"/>
    </source>
</evidence>
<protein>
    <submittedName>
        <fullName evidence="9">DEK1 protein</fullName>
    </submittedName>
</protein>
<dbReference type="Gene3D" id="3.90.70.10">
    <property type="entry name" value="Cysteine proteinases"/>
    <property type="match status" value="1"/>
</dbReference>
<dbReference type="Pfam" id="PF00648">
    <property type="entry name" value="Peptidase_C2"/>
    <property type="match status" value="1"/>
</dbReference>
<evidence type="ECO:0000313" key="10">
    <source>
        <dbReference type="Proteomes" id="UP000604046"/>
    </source>
</evidence>
<evidence type="ECO:0000313" key="9">
    <source>
        <dbReference type="EMBL" id="CAE6954347.1"/>
    </source>
</evidence>
<dbReference type="GO" id="GO:0004198">
    <property type="term" value="F:calcium-dependent cysteine-type endopeptidase activity"/>
    <property type="evidence" value="ECO:0007669"/>
    <property type="project" value="InterPro"/>
</dbReference>
<name>A0A812HLI6_9DINO</name>
<comment type="caution">
    <text evidence="6">Lacks conserved residue(s) required for the propagation of feature annotation.</text>
</comment>
<dbReference type="SMART" id="SM00230">
    <property type="entry name" value="CysPc"/>
    <property type="match status" value="1"/>
</dbReference>
<dbReference type="EMBL" id="CAJNDS010000095">
    <property type="protein sequence ID" value="CAE6954347.1"/>
    <property type="molecule type" value="Genomic_DNA"/>
</dbReference>
<dbReference type="InterPro" id="IPR001300">
    <property type="entry name" value="Peptidase_C2_calpain_cat"/>
</dbReference>